<dbReference type="InterPro" id="IPR042095">
    <property type="entry name" value="SUMF_sf"/>
</dbReference>
<dbReference type="Gene3D" id="3.90.1580.10">
    <property type="entry name" value="paralog of FGE (formylglycine-generating enzyme)"/>
    <property type="match status" value="1"/>
</dbReference>
<dbReference type="PANTHER" id="PTHR23150:SF19">
    <property type="entry name" value="FORMYLGLYCINE-GENERATING ENZYME"/>
    <property type="match status" value="1"/>
</dbReference>
<organism evidence="2">
    <name type="scientific">hydrothermal vent metagenome</name>
    <dbReference type="NCBI Taxonomy" id="652676"/>
    <lineage>
        <taxon>unclassified sequences</taxon>
        <taxon>metagenomes</taxon>
        <taxon>ecological metagenomes</taxon>
    </lineage>
</organism>
<dbReference type="InterPro" id="IPR016187">
    <property type="entry name" value="CTDL_fold"/>
</dbReference>
<dbReference type="GO" id="GO:0120147">
    <property type="term" value="F:formylglycine-generating oxidase activity"/>
    <property type="evidence" value="ECO:0007669"/>
    <property type="project" value="TreeGrafter"/>
</dbReference>
<sequence length="250" mass="28617">MAWVPPGSFMMGTDRVDTKNESLQLGFPQSWYEDEQPSHHIVLQGFYIDRHEVTQGDYLKFIRRTGHSPPPHWRNGEYKVGSKDLPITFVDWHDANDYCRWLKKRLPSEVQWEKAARGTDGRLYPWGNLFDVEKAHLSPASDLVLERSPVGSYPLGVSPYGVSDMVGNVWEWTDSWYLAYPGSPLKKPEFGMKHRVVRGLSYNTLGHYPNGAYARVLEVYARAGARSYDPPAARLEDLGFRCVKQPDSEP</sequence>
<protein>
    <recommendedName>
        <fullName evidence="1">Sulfatase-modifying factor enzyme-like domain-containing protein</fullName>
    </recommendedName>
</protein>
<evidence type="ECO:0000313" key="2">
    <source>
        <dbReference type="EMBL" id="VAX30528.1"/>
    </source>
</evidence>
<proteinExistence type="predicted"/>
<gene>
    <name evidence="2" type="ORF">MNBD_NITROSPIRAE01-752</name>
</gene>
<dbReference type="EMBL" id="UOGF01000060">
    <property type="protein sequence ID" value="VAX30528.1"/>
    <property type="molecule type" value="Genomic_DNA"/>
</dbReference>
<dbReference type="InterPro" id="IPR051043">
    <property type="entry name" value="Sulfatase_Mod_Factor_Kinase"/>
</dbReference>
<accession>A0A3B1D3F6</accession>
<name>A0A3B1D3F6_9ZZZZ</name>
<reference evidence="2" key="1">
    <citation type="submission" date="2018-06" db="EMBL/GenBank/DDBJ databases">
        <authorList>
            <person name="Zhirakovskaya E."/>
        </authorList>
    </citation>
    <scope>NUCLEOTIDE SEQUENCE</scope>
</reference>
<feature type="domain" description="Sulfatase-modifying factor enzyme-like" evidence="1">
    <location>
        <begin position="1"/>
        <end position="244"/>
    </location>
</feature>
<dbReference type="Pfam" id="PF03781">
    <property type="entry name" value="FGE-sulfatase"/>
    <property type="match status" value="1"/>
</dbReference>
<dbReference type="InterPro" id="IPR005532">
    <property type="entry name" value="SUMF_dom"/>
</dbReference>
<dbReference type="AlphaFoldDB" id="A0A3B1D3F6"/>
<evidence type="ECO:0000259" key="1">
    <source>
        <dbReference type="Pfam" id="PF03781"/>
    </source>
</evidence>
<dbReference type="SUPFAM" id="SSF56436">
    <property type="entry name" value="C-type lectin-like"/>
    <property type="match status" value="1"/>
</dbReference>
<dbReference type="PANTHER" id="PTHR23150">
    <property type="entry name" value="SULFATASE MODIFYING FACTOR 1, 2"/>
    <property type="match status" value="1"/>
</dbReference>